<gene>
    <name evidence="1" type="ORF">AUK40_06550</name>
</gene>
<evidence type="ECO:0000313" key="2">
    <source>
        <dbReference type="Proteomes" id="UP000183245"/>
    </source>
</evidence>
<dbReference type="Gene3D" id="3.90.280.10">
    <property type="entry name" value="PEBP-like"/>
    <property type="match status" value="1"/>
</dbReference>
<reference evidence="1 2" key="1">
    <citation type="journal article" date="2016" name="Environ. Microbiol.">
        <title>Genomic resolution of a cold subsurface aquifer community provides metabolic insights for novel microbes adapted to high CO concentrations.</title>
        <authorList>
            <person name="Probst A.J."/>
            <person name="Castelle C.J."/>
            <person name="Singh A."/>
            <person name="Brown C.T."/>
            <person name="Anantharaman K."/>
            <person name="Sharon I."/>
            <person name="Hug L.A."/>
            <person name="Burstein D."/>
            <person name="Emerson J.B."/>
            <person name="Thomas B.C."/>
            <person name="Banfield J.F."/>
        </authorList>
    </citation>
    <scope>NUCLEOTIDE SEQUENCE [LARGE SCALE GENOMIC DNA]</scope>
    <source>
        <strain evidence="1">CG2_30_54_11</strain>
    </source>
</reference>
<dbReference type="EMBL" id="MNZT01000122">
    <property type="protein sequence ID" value="OIP94904.1"/>
    <property type="molecule type" value="Genomic_DNA"/>
</dbReference>
<dbReference type="Proteomes" id="UP000183245">
    <property type="component" value="Unassembled WGS sequence"/>
</dbReference>
<dbReference type="SUPFAM" id="SSF49777">
    <property type="entry name" value="PEBP-like"/>
    <property type="match status" value="1"/>
</dbReference>
<name>A0A1J5IUI5_9BACT</name>
<dbReference type="Pfam" id="PF01161">
    <property type="entry name" value="PBP"/>
    <property type="match status" value="1"/>
</dbReference>
<dbReference type="PANTHER" id="PTHR30289">
    <property type="entry name" value="UNCHARACTERIZED PROTEIN YBCL-RELATED"/>
    <property type="match status" value="1"/>
</dbReference>
<dbReference type="STRING" id="1817892.AUK40_06550"/>
<dbReference type="PANTHER" id="PTHR30289:SF1">
    <property type="entry name" value="PEBP (PHOSPHATIDYLETHANOLAMINE-BINDING PROTEIN) FAMILY PROTEIN"/>
    <property type="match status" value="1"/>
</dbReference>
<dbReference type="NCBIfam" id="TIGR00481">
    <property type="entry name" value="YbhB/YbcL family Raf kinase inhibitor-like protein"/>
    <property type="match status" value="1"/>
</dbReference>
<protein>
    <recommendedName>
        <fullName evidence="3">YbhB/YbcL family Raf kinase inhibitor-like protein</fullName>
    </recommendedName>
</protein>
<dbReference type="AlphaFoldDB" id="A0A1J5IUI5"/>
<dbReference type="InterPro" id="IPR008914">
    <property type="entry name" value="PEBP"/>
</dbReference>
<evidence type="ECO:0008006" key="3">
    <source>
        <dbReference type="Google" id="ProtNLM"/>
    </source>
</evidence>
<feature type="non-terminal residue" evidence="1">
    <location>
        <position position="1"/>
    </location>
</feature>
<accession>A0A1J5IUI5</accession>
<dbReference type="InterPro" id="IPR036610">
    <property type="entry name" value="PEBP-like_sf"/>
</dbReference>
<proteinExistence type="predicted"/>
<dbReference type="InterPro" id="IPR005247">
    <property type="entry name" value="YbhB_YbcL/LppC-like"/>
</dbReference>
<comment type="caution">
    <text evidence="1">The sequence shown here is derived from an EMBL/GenBank/DDBJ whole genome shotgun (WGS) entry which is preliminary data.</text>
</comment>
<sequence length="132" mass="14152">GQNRSLPLSWVSEDPQIQSFVVLLTDEHEIAQDFVHWLVVDIPSDVRSLVEGASGTVALPAGSRELTNDYGLAGYGGPWPPAGSGRHEYRLTVYGLNTATVVLTGQVSRADLLENIASHIVATGSTTGYFEL</sequence>
<organism evidence="1 2">
    <name type="scientific">Candidatus Wirthbacteria bacterium CG2_30_54_11</name>
    <dbReference type="NCBI Taxonomy" id="1817892"/>
    <lineage>
        <taxon>Bacteria</taxon>
        <taxon>Candidatus Wirthbacteria</taxon>
    </lineage>
</organism>
<dbReference type="CDD" id="cd00865">
    <property type="entry name" value="PEBP_bact_arch"/>
    <property type="match status" value="1"/>
</dbReference>
<evidence type="ECO:0000313" key="1">
    <source>
        <dbReference type="EMBL" id="OIP94904.1"/>
    </source>
</evidence>